<keyword evidence="2" id="KW-1185">Reference proteome</keyword>
<dbReference type="AlphaFoldDB" id="A0A803MT81"/>
<dbReference type="Proteomes" id="UP000596660">
    <property type="component" value="Unplaced"/>
</dbReference>
<sequence length="204" mass="22407">MFGEGVNRAGEDGICSDPLQRFLRPPPTAMCLDELQTCSDIVVLVISGLQSPSVSNLPSSGFQSGAHAALFSAANAGIGYAAFVKINLIVQETKQIIINEVVTDHLALHLHQKKSSCSSSLDNSYTMDRETESFVSHCEFVTQMSYPHFQNLYLTPSVSRMVKQSVLDAHQFLFLLPEEVFDAITGIEAELKRTDSCPREGNEH</sequence>
<evidence type="ECO:0000313" key="2">
    <source>
        <dbReference type="Proteomes" id="UP000596660"/>
    </source>
</evidence>
<evidence type="ECO:0000313" key="1">
    <source>
        <dbReference type="EnsemblPlants" id="AUR62034872-RA:cds"/>
    </source>
</evidence>
<protein>
    <submittedName>
        <fullName evidence="1">Uncharacterized protein</fullName>
    </submittedName>
</protein>
<name>A0A803MT81_CHEQI</name>
<proteinExistence type="predicted"/>
<dbReference type="EnsemblPlants" id="AUR62034872-RA">
    <property type="protein sequence ID" value="AUR62034872-RA:cds"/>
    <property type="gene ID" value="AUR62034872"/>
</dbReference>
<dbReference type="Gramene" id="AUR62034872-RA">
    <property type="protein sequence ID" value="AUR62034872-RA:cds"/>
    <property type="gene ID" value="AUR62034872"/>
</dbReference>
<reference evidence="1" key="1">
    <citation type="journal article" date="2017" name="Nature">
        <title>The genome of Chenopodium quinoa.</title>
        <authorList>
            <person name="Jarvis D.E."/>
            <person name="Ho Y.S."/>
            <person name="Lightfoot D.J."/>
            <person name="Schmoeckel S.M."/>
            <person name="Li B."/>
            <person name="Borm T.J.A."/>
            <person name="Ohyanagi H."/>
            <person name="Mineta K."/>
            <person name="Michell C.T."/>
            <person name="Saber N."/>
            <person name="Kharbatia N.M."/>
            <person name="Rupper R.R."/>
            <person name="Sharp A.R."/>
            <person name="Dally N."/>
            <person name="Boughton B.A."/>
            <person name="Woo Y.H."/>
            <person name="Gao G."/>
            <person name="Schijlen E.G.W.M."/>
            <person name="Guo X."/>
            <person name="Momin A.A."/>
            <person name="Negrao S."/>
            <person name="Al-Babili S."/>
            <person name="Gehring C."/>
            <person name="Roessner U."/>
            <person name="Jung C."/>
            <person name="Murphy K."/>
            <person name="Arold S.T."/>
            <person name="Gojobori T."/>
            <person name="van der Linden C.G."/>
            <person name="van Loo E.N."/>
            <person name="Jellen E.N."/>
            <person name="Maughan P.J."/>
            <person name="Tester M."/>
        </authorList>
    </citation>
    <scope>NUCLEOTIDE SEQUENCE [LARGE SCALE GENOMIC DNA]</scope>
    <source>
        <strain evidence="1">cv. PI 614886</strain>
    </source>
</reference>
<reference evidence="1" key="2">
    <citation type="submission" date="2021-03" db="UniProtKB">
        <authorList>
            <consortium name="EnsemblPlants"/>
        </authorList>
    </citation>
    <scope>IDENTIFICATION</scope>
</reference>
<organism evidence="1 2">
    <name type="scientific">Chenopodium quinoa</name>
    <name type="common">Quinoa</name>
    <dbReference type="NCBI Taxonomy" id="63459"/>
    <lineage>
        <taxon>Eukaryota</taxon>
        <taxon>Viridiplantae</taxon>
        <taxon>Streptophyta</taxon>
        <taxon>Embryophyta</taxon>
        <taxon>Tracheophyta</taxon>
        <taxon>Spermatophyta</taxon>
        <taxon>Magnoliopsida</taxon>
        <taxon>eudicotyledons</taxon>
        <taxon>Gunneridae</taxon>
        <taxon>Pentapetalae</taxon>
        <taxon>Caryophyllales</taxon>
        <taxon>Chenopodiaceae</taxon>
        <taxon>Chenopodioideae</taxon>
        <taxon>Atripliceae</taxon>
        <taxon>Chenopodium</taxon>
    </lineage>
</organism>
<accession>A0A803MT81</accession>